<proteinExistence type="predicted"/>
<evidence type="ECO:0000256" key="1">
    <source>
        <dbReference type="SAM" id="MobiDB-lite"/>
    </source>
</evidence>
<feature type="region of interest" description="Disordered" evidence="1">
    <location>
        <begin position="1"/>
        <end position="34"/>
    </location>
</feature>
<feature type="compositionally biased region" description="Polar residues" evidence="1">
    <location>
        <begin position="496"/>
        <end position="516"/>
    </location>
</feature>
<accession>A0A1Y1L7L8</accession>
<dbReference type="AlphaFoldDB" id="A0A1Y1L7L8"/>
<organism evidence="2">
    <name type="scientific">Photinus pyralis</name>
    <name type="common">Common eastern firefly</name>
    <name type="synonym">Lampyris pyralis</name>
    <dbReference type="NCBI Taxonomy" id="7054"/>
    <lineage>
        <taxon>Eukaryota</taxon>
        <taxon>Metazoa</taxon>
        <taxon>Ecdysozoa</taxon>
        <taxon>Arthropoda</taxon>
        <taxon>Hexapoda</taxon>
        <taxon>Insecta</taxon>
        <taxon>Pterygota</taxon>
        <taxon>Neoptera</taxon>
        <taxon>Endopterygota</taxon>
        <taxon>Coleoptera</taxon>
        <taxon>Polyphaga</taxon>
        <taxon>Elateriformia</taxon>
        <taxon>Elateroidea</taxon>
        <taxon>Lampyridae</taxon>
        <taxon>Lampyrinae</taxon>
        <taxon>Photinus</taxon>
    </lineage>
</organism>
<name>A0A1Y1L7L8_PHOPY</name>
<feature type="compositionally biased region" description="Basic and acidic residues" evidence="1">
    <location>
        <begin position="9"/>
        <end position="20"/>
    </location>
</feature>
<reference evidence="2" key="1">
    <citation type="journal article" date="2016" name="Sci. Rep.">
        <title>Molecular characterization of firefly nuptial gifts: a multi-omics approach sheds light on postcopulatory sexual selection.</title>
        <authorList>
            <person name="Al-Wathiqui N."/>
            <person name="Fallon T.R."/>
            <person name="South A."/>
            <person name="Weng J.K."/>
            <person name="Lewis S.M."/>
        </authorList>
    </citation>
    <scope>NUCLEOTIDE SEQUENCE</scope>
</reference>
<evidence type="ECO:0000313" key="2">
    <source>
        <dbReference type="EMBL" id="JAV69574.1"/>
    </source>
</evidence>
<feature type="region of interest" description="Disordered" evidence="1">
    <location>
        <begin position="494"/>
        <end position="516"/>
    </location>
</feature>
<protein>
    <submittedName>
        <fullName evidence="2">Uncharacterized protein</fullName>
    </submittedName>
</protein>
<sequence>MDPSTNEYVKTREKTERKQDADDECDKSSPTFVEKPSSRRVSFASMNFIKQFAIDPEKNTIWDATYEEMLTLDSTHSSENVHGTLSARQTGSYNSDIRKEHVGDAEDFQLDLNLPNIWMDKENISFPNNSQTQKVHSSNKGNRKVLALSSVQFMGNKTVLNNSDMELTRAVTFQNVRNITLPINEAMDYTQCVAAENPNKVKNCKNVTLYDANIEYTCQIPHLNFPKMPLVVNRSITDSTSMDLTGGIGEESLVPCNSSPSMMEQTVPMTDYQFKDKTNVEGSVNIELTQNVSLSNLCSSSKISCDSSGIVSANNVQNEITKLGETCCELQSVQSSGENDKTSLLVNLNVDYIKGQVFAEKNKLHHSSLKVQCDLNSFDNAQADGGVEVYSFQSDMEIDQTIPITARSKLNLSRDGIAIPLKISVDNSNGNCIVCSGEVKNLMDAATTDESQTVGLACQIPRLHFANTAANRSRQLHSFQTDLEIDQTIPIKELSDSNGNRTAKNSMNVAPTDESQTAGPDILIEKCKEGVLINLEKEGGQILPVKKCEISGVTCTELANKPEKEMEDVKLELTCSIDTKCKSISASQSMLEKSTALPQMSPLRPDYCYQNKSVQGTVAETLVTDCNNLSNCQSQSDFSKIITGELNPSFINSKVLALSDFSCDTFPTSLNNTRETMKDGKKKSFGLQATYVVDSNVSKQPSKSMSSQVPTDIRDVETHLNSHTGKSINISQEDITLLECSEDTFDLITQEAQSCIQNIANQTKASDENNADFNQLWNGHKIEAQRIETSVQELADSITNSAANRGITTRFQSCLKMYEEVATQFSEKHKVKEFQDRHSRIVLKRASSIVAEDSLPLQTSSDFSENSIEILSYEEQIRRKCKRSKSYWTIKSLKGDFCQIHTLYKTIRLDVKFNTMNGIVSECALHDCILDTSDPIALLVHKHFKHRLIEKNIKSGVGEKYDILTLLDYVHINMEKMLDIFNEFCSFSKKYNFKLDKQFMGTFNIVNLILNSSWRFYVDMSELDNISKDSIRIEGDGATNEVHIREMKKLMNRVSCGLPFLKKFLSDALAYTSLCGAQAHG</sequence>
<dbReference type="EMBL" id="GEZM01062627">
    <property type="protein sequence ID" value="JAV69574.1"/>
    <property type="molecule type" value="Transcribed_RNA"/>
</dbReference>